<sequence length="107" mass="12099">MDAYHQTEKIVTSTEQLQIVVRQVLQRHRHEAMESNQDWQSALKALSEASFVVDEHHWDSSVDRSRLSLVDSLIELRKSIDLPGTRSNGKGEVGSLIADLQDLVVYG</sequence>
<evidence type="ECO:0000313" key="2">
    <source>
        <dbReference type="Proteomes" id="UP001597380"/>
    </source>
</evidence>
<dbReference type="EMBL" id="JBHUHT010000009">
    <property type="protein sequence ID" value="MFD2095530.1"/>
    <property type="molecule type" value="Genomic_DNA"/>
</dbReference>
<gene>
    <name evidence="1" type="ORF">ACFSJ3_05985</name>
</gene>
<name>A0ABW4XL84_9GAMM</name>
<keyword evidence="2" id="KW-1185">Reference proteome</keyword>
<proteinExistence type="predicted"/>
<evidence type="ECO:0000313" key="1">
    <source>
        <dbReference type="EMBL" id="MFD2095530.1"/>
    </source>
</evidence>
<reference evidence="2" key="1">
    <citation type="journal article" date="2019" name="Int. J. Syst. Evol. Microbiol.">
        <title>The Global Catalogue of Microorganisms (GCM) 10K type strain sequencing project: providing services to taxonomists for standard genome sequencing and annotation.</title>
        <authorList>
            <consortium name="The Broad Institute Genomics Platform"/>
            <consortium name="The Broad Institute Genome Sequencing Center for Infectious Disease"/>
            <person name="Wu L."/>
            <person name="Ma J."/>
        </authorList>
    </citation>
    <scope>NUCLEOTIDE SEQUENCE [LARGE SCALE GENOMIC DNA]</scope>
    <source>
        <strain evidence="2">CGMCC 1.10992</strain>
    </source>
</reference>
<dbReference type="RefSeq" id="WP_345340398.1">
    <property type="nucleotide sequence ID" value="NZ_BAABLI010000014.1"/>
</dbReference>
<accession>A0ABW4XL84</accession>
<dbReference type="Proteomes" id="UP001597380">
    <property type="component" value="Unassembled WGS sequence"/>
</dbReference>
<organism evidence="1 2">
    <name type="scientific">Corallincola platygyrae</name>
    <dbReference type="NCBI Taxonomy" id="1193278"/>
    <lineage>
        <taxon>Bacteria</taxon>
        <taxon>Pseudomonadati</taxon>
        <taxon>Pseudomonadota</taxon>
        <taxon>Gammaproteobacteria</taxon>
        <taxon>Alteromonadales</taxon>
        <taxon>Psychromonadaceae</taxon>
        <taxon>Corallincola</taxon>
    </lineage>
</organism>
<comment type="caution">
    <text evidence="1">The sequence shown here is derived from an EMBL/GenBank/DDBJ whole genome shotgun (WGS) entry which is preliminary data.</text>
</comment>
<protein>
    <submittedName>
        <fullName evidence="1">Uncharacterized protein</fullName>
    </submittedName>
</protein>